<proteinExistence type="predicted"/>
<organism evidence="1">
    <name type="scientific">hydrothermal vent metagenome</name>
    <dbReference type="NCBI Taxonomy" id="652676"/>
    <lineage>
        <taxon>unclassified sequences</taxon>
        <taxon>metagenomes</taxon>
        <taxon>ecological metagenomes</taxon>
    </lineage>
</organism>
<gene>
    <name evidence="1" type="ORF">MNB_SUP05-11-368</name>
</gene>
<name>A0A1W1DDT1_9ZZZZ</name>
<dbReference type="AlphaFoldDB" id="A0A1W1DDT1"/>
<sequence>MGWFSVQNLNTHVDDIYLNQLILVTGVIADLPEASTDKTKFIFYASSTFKIRLKLSWYGKKIALIYKRAMLRPLNVINLTHMIA</sequence>
<dbReference type="EMBL" id="FPHS01000193">
    <property type="protein sequence ID" value="SFV79364.1"/>
    <property type="molecule type" value="Genomic_DNA"/>
</dbReference>
<reference evidence="1" key="1">
    <citation type="submission" date="2016-10" db="EMBL/GenBank/DDBJ databases">
        <authorList>
            <person name="de Groot N.N."/>
        </authorList>
    </citation>
    <scope>NUCLEOTIDE SEQUENCE</scope>
</reference>
<protein>
    <submittedName>
        <fullName evidence="1">Uncharacterized protein</fullName>
    </submittedName>
</protein>
<evidence type="ECO:0000313" key="1">
    <source>
        <dbReference type="EMBL" id="SFV79364.1"/>
    </source>
</evidence>
<accession>A0A1W1DDT1</accession>